<dbReference type="Proteomes" id="UP001500266">
    <property type="component" value="Unassembled WGS sequence"/>
</dbReference>
<dbReference type="RefSeq" id="WP_345025237.1">
    <property type="nucleotide sequence ID" value="NZ_BAABDO010000175.1"/>
</dbReference>
<keyword evidence="2" id="KW-1185">Reference proteome</keyword>
<accession>A0ABP6UGM9</accession>
<name>A0ABP6UGM9_9ACTN</name>
<organism evidence="1 2">
    <name type="scientific">Actinomadura keratinilytica</name>
    <dbReference type="NCBI Taxonomy" id="547461"/>
    <lineage>
        <taxon>Bacteria</taxon>
        <taxon>Bacillati</taxon>
        <taxon>Actinomycetota</taxon>
        <taxon>Actinomycetes</taxon>
        <taxon>Streptosporangiales</taxon>
        <taxon>Thermomonosporaceae</taxon>
        <taxon>Actinomadura</taxon>
    </lineage>
</organism>
<comment type="caution">
    <text evidence="1">The sequence shown here is derived from an EMBL/GenBank/DDBJ whole genome shotgun (WGS) entry which is preliminary data.</text>
</comment>
<dbReference type="EMBL" id="BAABDO010000175">
    <property type="protein sequence ID" value="GAA3507813.1"/>
    <property type="molecule type" value="Genomic_DNA"/>
</dbReference>
<gene>
    <name evidence="1" type="ORF">GCM10022416_60910</name>
</gene>
<evidence type="ECO:0000313" key="1">
    <source>
        <dbReference type="EMBL" id="GAA3507813.1"/>
    </source>
</evidence>
<sequence length="61" mass="7119">MDPRHALREEFPRWSIVHSDAGRWWGFHPPAGGNPDRIDLDADTPDDLRTKILAKQREIEE</sequence>
<evidence type="ECO:0000313" key="2">
    <source>
        <dbReference type="Proteomes" id="UP001500266"/>
    </source>
</evidence>
<reference evidence="2" key="1">
    <citation type="journal article" date="2019" name="Int. J. Syst. Evol. Microbiol.">
        <title>The Global Catalogue of Microorganisms (GCM) 10K type strain sequencing project: providing services to taxonomists for standard genome sequencing and annotation.</title>
        <authorList>
            <consortium name="The Broad Institute Genomics Platform"/>
            <consortium name="The Broad Institute Genome Sequencing Center for Infectious Disease"/>
            <person name="Wu L."/>
            <person name="Ma J."/>
        </authorList>
    </citation>
    <scope>NUCLEOTIDE SEQUENCE [LARGE SCALE GENOMIC DNA]</scope>
    <source>
        <strain evidence="2">JCM 17316</strain>
    </source>
</reference>
<protein>
    <submittedName>
        <fullName evidence="1">Uncharacterized protein</fullName>
    </submittedName>
</protein>
<proteinExistence type="predicted"/>